<organism evidence="1 2">
    <name type="scientific">Paracoccidioides brasiliensis</name>
    <dbReference type="NCBI Taxonomy" id="121759"/>
    <lineage>
        <taxon>Eukaryota</taxon>
        <taxon>Fungi</taxon>
        <taxon>Dikarya</taxon>
        <taxon>Ascomycota</taxon>
        <taxon>Pezizomycotina</taxon>
        <taxon>Eurotiomycetes</taxon>
        <taxon>Eurotiomycetidae</taxon>
        <taxon>Onygenales</taxon>
        <taxon>Ajellomycetaceae</taxon>
        <taxon>Paracoccidioides</taxon>
    </lineage>
</organism>
<name>A0A1D2J2S4_PARBR</name>
<dbReference type="AlphaFoldDB" id="A0A1D2J2S4"/>
<accession>A0A1D2J2S4</accession>
<evidence type="ECO:0000313" key="1">
    <source>
        <dbReference type="EMBL" id="ODH12589.1"/>
    </source>
</evidence>
<gene>
    <name evidence="1" type="ORF">ACO22_08115</name>
</gene>
<proteinExistence type="predicted"/>
<dbReference type="Proteomes" id="UP000242814">
    <property type="component" value="Unassembled WGS sequence"/>
</dbReference>
<dbReference type="EMBL" id="LZYO01000967">
    <property type="protein sequence ID" value="ODH12589.1"/>
    <property type="molecule type" value="Genomic_DNA"/>
</dbReference>
<comment type="caution">
    <text evidence="1">The sequence shown here is derived from an EMBL/GenBank/DDBJ whole genome shotgun (WGS) entry which is preliminary data.</text>
</comment>
<evidence type="ECO:0000313" key="2">
    <source>
        <dbReference type="Proteomes" id="UP000242814"/>
    </source>
</evidence>
<protein>
    <submittedName>
        <fullName evidence="1">Uncharacterized protein</fullName>
    </submittedName>
</protein>
<sequence length="51" mass="5289">MGCKLPSRWLRGQPIGYGPRVAVDAAAIPFAATVKDFTGTLPEGTADGEQA</sequence>
<reference evidence="1 2" key="1">
    <citation type="submission" date="2016-06" db="EMBL/GenBank/DDBJ databases">
        <authorList>
            <person name="Kjaerup R.B."/>
            <person name="Dalgaard T.S."/>
            <person name="Juul-Madsen H.R."/>
        </authorList>
    </citation>
    <scope>NUCLEOTIDE SEQUENCE [LARGE SCALE GENOMIC DNA]</scope>
    <source>
        <strain evidence="1 2">Pb300</strain>
    </source>
</reference>